<evidence type="ECO:0000256" key="1">
    <source>
        <dbReference type="SAM" id="SignalP"/>
    </source>
</evidence>
<evidence type="ECO:0000313" key="3">
    <source>
        <dbReference type="Proteomes" id="UP000198806"/>
    </source>
</evidence>
<feature type="signal peptide" evidence="1">
    <location>
        <begin position="1"/>
        <end position="24"/>
    </location>
</feature>
<reference evidence="2 3" key="1">
    <citation type="submission" date="2016-10" db="EMBL/GenBank/DDBJ databases">
        <authorList>
            <person name="de Groot N.N."/>
        </authorList>
    </citation>
    <scope>NUCLEOTIDE SEQUENCE [LARGE SCALE GENOMIC DNA]</scope>
    <source>
        <strain evidence="2 3">DSM 1283</strain>
    </source>
</reference>
<proteinExistence type="predicted"/>
<organism evidence="2 3">
    <name type="scientific">Anaerocolumna aminovalerica</name>
    <dbReference type="NCBI Taxonomy" id="1527"/>
    <lineage>
        <taxon>Bacteria</taxon>
        <taxon>Bacillati</taxon>
        <taxon>Bacillota</taxon>
        <taxon>Clostridia</taxon>
        <taxon>Lachnospirales</taxon>
        <taxon>Lachnospiraceae</taxon>
        <taxon>Anaerocolumna</taxon>
    </lineage>
</organism>
<protein>
    <submittedName>
        <fullName evidence="2">Uncharacterized protein</fullName>
    </submittedName>
</protein>
<keyword evidence="1" id="KW-0732">Signal</keyword>
<name>A0A1I5HMS4_9FIRM</name>
<dbReference type="STRING" id="1527.SAMN04489757_13140"/>
<gene>
    <name evidence="2" type="ORF">SAMN04489757_13140</name>
</gene>
<dbReference type="EMBL" id="FOWD01000031">
    <property type="protein sequence ID" value="SFO49310.1"/>
    <property type="molecule type" value="Genomic_DNA"/>
</dbReference>
<sequence>MKNMFVLSVLCLVVFISSSIKVSANTITTENVESNSSVVNEWHLDMKK</sequence>
<feature type="chain" id="PRO_5039647682" evidence="1">
    <location>
        <begin position="25"/>
        <end position="48"/>
    </location>
</feature>
<accession>A0A1I5HMS4</accession>
<dbReference type="AlphaFoldDB" id="A0A1I5HMS4"/>
<dbReference type="RefSeq" id="WP_170848038.1">
    <property type="nucleotide sequence ID" value="NZ_BAABFM010000040.1"/>
</dbReference>
<keyword evidence="3" id="KW-1185">Reference proteome</keyword>
<dbReference type="Proteomes" id="UP000198806">
    <property type="component" value="Unassembled WGS sequence"/>
</dbReference>
<evidence type="ECO:0000313" key="2">
    <source>
        <dbReference type="EMBL" id="SFO49310.1"/>
    </source>
</evidence>